<reference evidence="12" key="2">
    <citation type="submission" date="2019-11" db="UniProtKB">
        <authorList>
            <consortium name="WormBaseParasite"/>
        </authorList>
    </citation>
    <scope>IDENTIFICATION</scope>
    <source>
        <strain evidence="12">Puerto Rican</strain>
    </source>
</reference>
<evidence type="ECO:0000256" key="2">
    <source>
        <dbReference type="ARBA" id="ARBA00004496"/>
    </source>
</evidence>
<dbReference type="InterPro" id="IPR013783">
    <property type="entry name" value="Ig-like_fold"/>
</dbReference>
<dbReference type="GO" id="GO:0005737">
    <property type="term" value="C:cytoplasm"/>
    <property type="evidence" value="ECO:0007669"/>
    <property type="project" value="UniProtKB-SubCell"/>
</dbReference>
<dbReference type="InterPro" id="IPR056305">
    <property type="entry name" value="Ig_CFAP65_10th"/>
</dbReference>
<dbReference type="Pfam" id="PF24507">
    <property type="entry name" value="Ig_CFAP65_4th"/>
    <property type="match status" value="1"/>
</dbReference>
<sequence>MLDDKSIHRINGIELTNEIVWEEWVPGEKYTKILRLHNVDRISHNFTFLMPRSGVFSSVHKNKFRMSPGTTIELPITFRPTKLMELCEEMTFDLSGKTTNVTLKAILHTYLVKLPENINFGPVAVNTIKTHIFTLKNMTKLKTDFKLKVTSPLQISLDEGTLNSFEKKAIEIIFAPTTPGYIKTNVICIFGDKKTRKMKRMDVTGTAENDRLHIFPVNVTTSESANSGSVVFLSFDNVSTGRSSQETIVVENYSNVDSSIKIKPVSRNAGFDESTVFRSLVSVATIPGQSRSQISFTYTPRMPKSYDIGYYKICSLNSYGETMIKCIGKSKDVNIQLSTNYCTFPITHIGELHHQVVNIINHSDYSTVYELVAGQSQMYTDENNQSFTIVSTVFPIIKGISNGIIKSKETLQLIIGFYPQVPGHFYRRFTLLVCNQEPQFLNLFGTCHNLIERPHHLKPKHLMNIELYNQKLGNEINTFQQYDNDNHQNGYEIYSEMMQSSEIMMNPPLLSLNHTIWDFTSNFDLLSKALLCVEQFNKTINQGLPLNLDDLAICNTLIIQNCTNHVLIIHWTSNKHLDVNHQSINNDNQYEVKINSFRIEPQSKELAPNSSTEFTILFTPANMCQYYHQEFEGFAMYKNQRDDSLISSEKIKPPYCLLVNCYGHTFPSNKQPFTPCCEMSKSKIIFDPIEYCENKYDSISFYNKSEYPLLIQHKNLMKCLNYENFDENSFNIQLIPSITLIPANSYKVIVFRCETNQSYADIKKKMAIKEDEIILKGLEIVSMNKQPEYEWRIPIEIDFTIANITLENNGELYFIPTHIGSYTQKEFNITNISPYKIEFCWEIISDDKNELEVYPTKGVLLPNEIQSQIWTFHPTQVANCIYKPRLIYWRLNQSNQYSHEIKQKELRVITMSGNVQLSINPETIHCHPLLVNTSASYKINFHNPSIISTHFCTIIKPIYNESNQDLKLNEFITINPNENLISGHSTKSITIDICPKSKGSFCFHLFYRLYTTNEFISNQKNNNKMFDGKNSKSEITRKYLTEEILAATIFVEAVYPTLRITDIHGSGSLNNTSPVELWRSLDIDSLNISLEADPTEYELKDTINSRPLYRDHPKSLDCRGPEFDLFIGTSVIAKNDEINNSKALLCFLVENSSLIEVDFAFMFPEDLRLELPNWAESGHYEEAELQQLHIENHSLIDIQPRRCLLKPGEYSEIMITYNHNLSGCHQLPVLWKINDGREIKLNMIGITLPLNQPYLQLPYRKYILNPTPIGLGDYRLGYLFQMKLKNPSLKTIHFHISPLLKWLPREQMDKESKKSEPNEKFLGYNLPILYCVQNQGLIKPNEVYALEWRFRPIEAKTYTAYCYIHIMDAEASPVTGQSVYSDTILLELIAIGYDPKQLGPKEIIANPQRVRIPTAIENHIISLDRNPQSIIRHNDDDIDEGELTFRNFPPLARRIKIPIDSWISLSHHLIELNRIIIGTCCRRIIHMTNRFSSDINRLPVNNRSIYRFRWFTEFPNDTENVTISPRIGRIKPGQTIQELVTFTANGLPRFTEIKLICELIDEHEENKYCEELKAWQSEIDRLKVEFTITDNDLTKKKTKSEAISSESDEIDMDEFCQKWPKPIHTKPVYVYLTINAEIINDEAAKIYGVNNEGKTSFIDYAQFFNSNHSAAKALSSTKVQDSIWSLHQHLFTDLLTSLIESLIFNNEFVQMIQKIVIPPENRIDTSPLLVTPLNNNEIMMDDNDDDDPVPLWIQIKSDHCYKSNELSTNYNMNDINKATDQLNHWIPEIVKEKINKQDMKSIHEETADSMCIQNPAIQWLIEDALAGILSNILDEVNEKEFEITTRPRIIALPPTTLQNKLEDK</sequence>
<dbReference type="InParanoid" id="A0A5K4FG12"/>
<feature type="domain" description="CFAP65 tenth Ig-like" evidence="8">
    <location>
        <begin position="1324"/>
        <end position="1375"/>
    </location>
</feature>
<accession>A0A5K4FG12</accession>
<keyword evidence="3" id="KW-0963">Cytoplasm</keyword>
<dbReference type="Gene3D" id="2.60.40.10">
    <property type="entry name" value="Immunoglobulins"/>
    <property type="match status" value="6"/>
</dbReference>
<evidence type="ECO:0000259" key="7">
    <source>
        <dbReference type="Pfam" id="PF22544"/>
    </source>
</evidence>
<dbReference type="Pfam" id="PF24816">
    <property type="entry name" value="Ig_CFAP65__9th"/>
    <property type="match status" value="1"/>
</dbReference>
<feature type="domain" description="CFAP65-like ninth Ig-like" evidence="10">
    <location>
        <begin position="1056"/>
        <end position="1245"/>
    </location>
</feature>
<name>A0A5K4FG12_SCHMA</name>
<dbReference type="InterPro" id="IPR052614">
    <property type="entry name" value="CFAP65"/>
</dbReference>
<keyword evidence="4" id="KW-0282">Flagellum</keyword>
<evidence type="ECO:0000256" key="5">
    <source>
        <dbReference type="ARBA" id="ARBA00023069"/>
    </source>
</evidence>
<dbReference type="Proteomes" id="UP000008854">
    <property type="component" value="Unassembled WGS sequence"/>
</dbReference>
<keyword evidence="11" id="KW-1185">Reference proteome</keyword>
<evidence type="ECO:0000259" key="8">
    <source>
        <dbReference type="Pfam" id="PF24291"/>
    </source>
</evidence>
<reference evidence="11" key="1">
    <citation type="journal article" date="2012" name="PLoS Negl. Trop. Dis.">
        <title>A systematically improved high quality genome and transcriptome of the human blood fluke Schistosoma mansoni.</title>
        <authorList>
            <person name="Protasio A.V."/>
            <person name="Tsai I.J."/>
            <person name="Babbage A."/>
            <person name="Nichol S."/>
            <person name="Hunt M."/>
            <person name="Aslett M.A."/>
            <person name="De Silva N."/>
            <person name="Velarde G.S."/>
            <person name="Anderson T.J."/>
            <person name="Clark R.C."/>
            <person name="Davidson C."/>
            <person name="Dillon G.P."/>
            <person name="Holroyd N.E."/>
            <person name="LoVerde P.T."/>
            <person name="Lloyd C."/>
            <person name="McQuillan J."/>
            <person name="Oliveira G."/>
            <person name="Otto T.D."/>
            <person name="Parker-Manuel S.J."/>
            <person name="Quail M.A."/>
            <person name="Wilson R.A."/>
            <person name="Zerlotini A."/>
            <person name="Dunne D.W."/>
            <person name="Berriman M."/>
        </authorList>
    </citation>
    <scope>NUCLEOTIDE SEQUENCE [LARGE SCALE GENOMIC DNA]</scope>
    <source>
        <strain evidence="11">Puerto Rican</strain>
    </source>
</reference>
<evidence type="ECO:0000256" key="3">
    <source>
        <dbReference type="ARBA" id="ARBA00022490"/>
    </source>
</evidence>
<dbReference type="InterPro" id="IPR053879">
    <property type="entry name" value="HYDIN_VesB_CFA65-like_Ig"/>
</dbReference>
<dbReference type="InterPro" id="IPR058536">
    <property type="entry name" value="Ig_CFAP65_4th"/>
</dbReference>
<dbReference type="InterPro" id="IPR056344">
    <property type="entry name" value="Ig_CFAP65-like_9th"/>
</dbReference>
<protein>
    <submittedName>
        <fullName evidence="12">ASH domain-containing protein</fullName>
    </submittedName>
</protein>
<dbReference type="PANTHER" id="PTHR46127:SF1">
    <property type="entry name" value="CILIA- AND FLAGELLA-ASSOCIATED PROTEIN 65"/>
    <property type="match status" value="1"/>
</dbReference>
<dbReference type="AlphaFoldDB" id="A0A5K4FG12"/>
<feature type="domain" description="HYDIN/VesB/CFA65-like Ig-like" evidence="7">
    <location>
        <begin position="114"/>
        <end position="195"/>
    </location>
</feature>
<dbReference type="Pfam" id="PF22544">
    <property type="entry name" value="HYDIN_VesB_CFA65-like_Ig"/>
    <property type="match status" value="1"/>
</dbReference>
<evidence type="ECO:0000256" key="4">
    <source>
        <dbReference type="ARBA" id="ARBA00022846"/>
    </source>
</evidence>
<evidence type="ECO:0000259" key="10">
    <source>
        <dbReference type="Pfam" id="PF24816"/>
    </source>
</evidence>
<keyword evidence="6" id="KW-0966">Cell projection</keyword>
<feature type="domain" description="CFAP65 fourth Ig-like" evidence="9">
    <location>
        <begin position="344"/>
        <end position="449"/>
    </location>
</feature>
<dbReference type="Pfam" id="PF24291">
    <property type="entry name" value="Ig_CFAP65"/>
    <property type="match status" value="1"/>
</dbReference>
<evidence type="ECO:0000256" key="1">
    <source>
        <dbReference type="ARBA" id="ARBA00004230"/>
    </source>
</evidence>
<evidence type="ECO:0000313" key="11">
    <source>
        <dbReference type="Proteomes" id="UP000008854"/>
    </source>
</evidence>
<evidence type="ECO:0000259" key="9">
    <source>
        <dbReference type="Pfam" id="PF24507"/>
    </source>
</evidence>
<dbReference type="GO" id="GO:0031514">
    <property type="term" value="C:motile cilium"/>
    <property type="evidence" value="ECO:0007669"/>
    <property type="project" value="UniProtKB-SubCell"/>
</dbReference>
<dbReference type="WBParaSite" id="Smp_345390.1">
    <property type="protein sequence ID" value="Smp_345390.1"/>
    <property type="gene ID" value="Smp_345390"/>
</dbReference>
<proteinExistence type="predicted"/>
<comment type="subcellular location">
    <subcellularLocation>
        <location evidence="1">Cell projection</location>
        <location evidence="1">Cilium</location>
        <location evidence="1">Flagellum</location>
    </subcellularLocation>
    <subcellularLocation>
        <location evidence="2">Cytoplasm</location>
    </subcellularLocation>
</comment>
<dbReference type="PANTHER" id="PTHR46127">
    <property type="entry name" value="CILIA- AND FLAGELLA-ASSOCIATED PROTEIN 65"/>
    <property type="match status" value="1"/>
</dbReference>
<evidence type="ECO:0000256" key="6">
    <source>
        <dbReference type="ARBA" id="ARBA00023273"/>
    </source>
</evidence>
<keyword evidence="5" id="KW-0969">Cilium</keyword>
<evidence type="ECO:0000313" key="12">
    <source>
        <dbReference type="WBParaSite" id="Smp_345390.1"/>
    </source>
</evidence>
<organism evidence="11 12">
    <name type="scientific">Schistosoma mansoni</name>
    <name type="common">Blood fluke</name>
    <dbReference type="NCBI Taxonomy" id="6183"/>
    <lineage>
        <taxon>Eukaryota</taxon>
        <taxon>Metazoa</taxon>
        <taxon>Spiralia</taxon>
        <taxon>Lophotrochozoa</taxon>
        <taxon>Platyhelminthes</taxon>
        <taxon>Trematoda</taxon>
        <taxon>Digenea</taxon>
        <taxon>Strigeidida</taxon>
        <taxon>Schistosomatoidea</taxon>
        <taxon>Schistosomatidae</taxon>
        <taxon>Schistosoma</taxon>
    </lineage>
</organism>